<dbReference type="AlphaFoldDB" id="A0A1Y1BF06"/>
<protein>
    <submittedName>
        <fullName evidence="1">Uncharacterized protein</fullName>
    </submittedName>
</protein>
<proteinExistence type="predicted"/>
<accession>A0A1Y1BF06</accession>
<dbReference type="Proteomes" id="UP000218432">
    <property type="component" value="Chromosome 1"/>
</dbReference>
<evidence type="ECO:0000313" key="1">
    <source>
        <dbReference type="EMBL" id="BAX58580.1"/>
    </source>
</evidence>
<gene>
    <name evidence="1" type="ORF">BSFP_013970</name>
</gene>
<evidence type="ECO:0000313" key="2">
    <source>
        <dbReference type="Proteomes" id="UP000218432"/>
    </source>
</evidence>
<dbReference type="EMBL" id="AP018111">
    <property type="protein sequence ID" value="BAX58580.1"/>
    <property type="molecule type" value="Genomic_DNA"/>
</dbReference>
<name>A0A1Y1BF06_9BURK</name>
<sequence>MRQPSAAPSAVPAGMPIDIATGAPSIATAIARPRSDASTIRLA</sequence>
<organism evidence="1 2">
    <name type="scientific">Burkholderia stabilis</name>
    <dbReference type="NCBI Taxonomy" id="95485"/>
    <lineage>
        <taxon>Bacteria</taxon>
        <taxon>Pseudomonadati</taxon>
        <taxon>Pseudomonadota</taxon>
        <taxon>Betaproteobacteria</taxon>
        <taxon>Burkholderiales</taxon>
        <taxon>Burkholderiaceae</taxon>
        <taxon>Burkholderia</taxon>
        <taxon>Burkholderia cepacia complex</taxon>
    </lineage>
</organism>
<reference evidence="1 2" key="1">
    <citation type="journal article" date="2017" name="Genome Announc.">
        <title>Complete Genome Sequence of Burkholderia stabilis FERMP-21014.</title>
        <authorList>
            <person name="Konishi K."/>
            <person name="Kumagai T."/>
            <person name="Sakasegawa S."/>
            <person name="Tamura T."/>
        </authorList>
    </citation>
    <scope>NUCLEOTIDE SEQUENCE [LARGE SCALE GENOMIC DNA]</scope>
    <source>
        <strain evidence="1 2">FERMP-21014</strain>
    </source>
</reference>